<gene>
    <name evidence="1" type="ORF">ABHD89_002463</name>
</gene>
<comment type="caution">
    <text evidence="1">The sequence shown here is derived from an EMBL/GenBank/DDBJ whole genome shotgun (WGS) entry which is preliminary data.</text>
</comment>
<name>A0ABV2EC99_9STAP</name>
<protein>
    <submittedName>
        <fullName evidence="1">General stress protein 26</fullName>
    </submittedName>
</protein>
<dbReference type="InterPro" id="IPR012349">
    <property type="entry name" value="Split_barrel_FMN-bd"/>
</dbReference>
<dbReference type="Proteomes" id="UP001549019">
    <property type="component" value="Unassembled WGS sequence"/>
</dbReference>
<evidence type="ECO:0000313" key="1">
    <source>
        <dbReference type="EMBL" id="MET3112037.1"/>
    </source>
</evidence>
<sequence length="117" mass="13102">MDKIDLILKTSKAGTMSTSVNHTVSEYMNFYIRDYALFTETEKDSPILRGIKEHPLVYITLGGNADAADRLEVIGEIEVVTDQDIIDWLAQQKGPLTVATNMVMLKVMALKVKLVEE</sequence>
<dbReference type="SUPFAM" id="SSF50475">
    <property type="entry name" value="FMN-binding split barrel"/>
    <property type="match status" value="1"/>
</dbReference>
<dbReference type="EMBL" id="JBDZDV010000008">
    <property type="protein sequence ID" value="MET3112037.1"/>
    <property type="molecule type" value="Genomic_DNA"/>
</dbReference>
<evidence type="ECO:0000313" key="2">
    <source>
        <dbReference type="Proteomes" id="UP001549019"/>
    </source>
</evidence>
<reference evidence="1 2" key="1">
    <citation type="submission" date="2024-05" db="EMBL/GenBank/DDBJ databases">
        <title>Genomic Encyclopedia of Type Strains, Phase IV (KMG-IV): sequencing the most valuable type-strain genomes for metagenomic binning, comparative biology and taxonomic classification.</title>
        <authorList>
            <person name="Goeker M."/>
        </authorList>
    </citation>
    <scope>NUCLEOTIDE SEQUENCE [LARGE SCALE GENOMIC DNA]</scope>
    <source>
        <strain evidence="1 2">DSM 25286</strain>
    </source>
</reference>
<organism evidence="1 2">
    <name type="scientific">Salinicoccus halitifaciens</name>
    <dbReference type="NCBI Taxonomy" id="1073415"/>
    <lineage>
        <taxon>Bacteria</taxon>
        <taxon>Bacillati</taxon>
        <taxon>Bacillota</taxon>
        <taxon>Bacilli</taxon>
        <taxon>Bacillales</taxon>
        <taxon>Staphylococcaceae</taxon>
        <taxon>Salinicoccus</taxon>
    </lineage>
</organism>
<keyword evidence="2" id="KW-1185">Reference proteome</keyword>
<dbReference type="Gene3D" id="2.30.110.10">
    <property type="entry name" value="Electron Transport, Fmn-binding Protein, Chain A"/>
    <property type="match status" value="1"/>
</dbReference>
<accession>A0ABV2EC99</accession>
<proteinExistence type="predicted"/>